<name>A0A0F9LUH3_9ZZZZ</name>
<organism evidence="1">
    <name type="scientific">marine sediment metagenome</name>
    <dbReference type="NCBI Taxonomy" id="412755"/>
    <lineage>
        <taxon>unclassified sequences</taxon>
        <taxon>metagenomes</taxon>
        <taxon>ecological metagenomes</taxon>
    </lineage>
</organism>
<gene>
    <name evidence="1" type="ORF">LCGC14_1465550</name>
</gene>
<reference evidence="1" key="1">
    <citation type="journal article" date="2015" name="Nature">
        <title>Complex archaea that bridge the gap between prokaryotes and eukaryotes.</title>
        <authorList>
            <person name="Spang A."/>
            <person name="Saw J.H."/>
            <person name="Jorgensen S.L."/>
            <person name="Zaremba-Niedzwiedzka K."/>
            <person name="Martijn J."/>
            <person name="Lind A.E."/>
            <person name="van Eijk R."/>
            <person name="Schleper C."/>
            <person name="Guy L."/>
            <person name="Ettema T.J."/>
        </authorList>
    </citation>
    <scope>NUCLEOTIDE SEQUENCE</scope>
</reference>
<dbReference type="AlphaFoldDB" id="A0A0F9LUH3"/>
<comment type="caution">
    <text evidence="1">The sequence shown here is derived from an EMBL/GenBank/DDBJ whole genome shotgun (WGS) entry which is preliminary data.</text>
</comment>
<protein>
    <submittedName>
        <fullName evidence="1">Uncharacterized protein</fullName>
    </submittedName>
</protein>
<proteinExistence type="predicted"/>
<dbReference type="EMBL" id="LAZR01010252">
    <property type="protein sequence ID" value="KKM67995.1"/>
    <property type="molecule type" value="Genomic_DNA"/>
</dbReference>
<evidence type="ECO:0000313" key="1">
    <source>
        <dbReference type="EMBL" id="KKM67995.1"/>
    </source>
</evidence>
<accession>A0A0F9LUH3</accession>
<sequence length="189" mass="21123">MSDSHIFPFLEIVHEDIHEHLEANRLGPEGEKVSLILLQERLAREAFGFGYRSLSYVLAGKRAFPADRLVPFCWAVGSFRILEYLAHEAGAALVAHPDVGEIDEYDLVGELSANVDRVAGHLKALVELFDRKPTAKRLAVIRAKTREMIAQALRCEAIYHDAVRDGPLRRRRVRKALAAGQGTLFGDEP</sequence>